<sequence length="36" mass="3978">MTLITFLSYLLKFLSNPALLAALISMIQKILRLGGL</sequence>
<accession>A0A6J6BI22</accession>
<protein>
    <submittedName>
        <fullName evidence="1">Unannotated protein</fullName>
    </submittedName>
</protein>
<gene>
    <name evidence="1" type="ORF">UFOPK1440_00325</name>
    <name evidence="2" type="ORF">UFOPK1946_00252</name>
</gene>
<reference evidence="1" key="1">
    <citation type="submission" date="2020-05" db="EMBL/GenBank/DDBJ databases">
        <authorList>
            <person name="Chiriac C."/>
            <person name="Salcher M."/>
            <person name="Ghai R."/>
            <person name="Kavagutti S V."/>
        </authorList>
    </citation>
    <scope>NUCLEOTIDE SEQUENCE</scope>
</reference>
<dbReference type="AlphaFoldDB" id="A0A6J6BI22"/>
<dbReference type="EMBL" id="CAEZSP010000009">
    <property type="protein sequence ID" value="CAB4538770.1"/>
    <property type="molecule type" value="Genomic_DNA"/>
</dbReference>
<organism evidence="1">
    <name type="scientific">freshwater metagenome</name>
    <dbReference type="NCBI Taxonomy" id="449393"/>
    <lineage>
        <taxon>unclassified sequences</taxon>
        <taxon>metagenomes</taxon>
        <taxon>ecological metagenomes</taxon>
    </lineage>
</organism>
<name>A0A6J6BI22_9ZZZZ</name>
<evidence type="ECO:0000313" key="2">
    <source>
        <dbReference type="EMBL" id="CAB4618439.1"/>
    </source>
</evidence>
<evidence type="ECO:0000313" key="1">
    <source>
        <dbReference type="EMBL" id="CAB4538770.1"/>
    </source>
</evidence>
<proteinExistence type="predicted"/>
<dbReference type="EMBL" id="CAEZVG010000006">
    <property type="protein sequence ID" value="CAB4618439.1"/>
    <property type="molecule type" value="Genomic_DNA"/>
</dbReference>